<organism evidence="10 11">
    <name type="scientific">Anas platyrhynchos platyrhynchos</name>
    <name type="common">Northern mallard</name>
    <dbReference type="NCBI Taxonomy" id="8840"/>
    <lineage>
        <taxon>Eukaryota</taxon>
        <taxon>Metazoa</taxon>
        <taxon>Chordata</taxon>
        <taxon>Craniata</taxon>
        <taxon>Vertebrata</taxon>
        <taxon>Euteleostomi</taxon>
        <taxon>Archelosauria</taxon>
        <taxon>Archosauria</taxon>
        <taxon>Dinosauria</taxon>
        <taxon>Saurischia</taxon>
        <taxon>Theropoda</taxon>
        <taxon>Coelurosauria</taxon>
        <taxon>Aves</taxon>
        <taxon>Neognathae</taxon>
        <taxon>Galloanserae</taxon>
        <taxon>Anseriformes</taxon>
        <taxon>Anatidae</taxon>
        <taxon>Anatinae</taxon>
        <taxon>Anas</taxon>
    </lineage>
</organism>
<evidence type="ECO:0000313" key="10">
    <source>
        <dbReference type="Ensembl" id="ENSAPLP00000025151.1"/>
    </source>
</evidence>
<dbReference type="GO" id="GO:0017148">
    <property type="term" value="P:negative regulation of translation"/>
    <property type="evidence" value="ECO:0007669"/>
    <property type="project" value="Ensembl"/>
</dbReference>
<sequence>MEHGTGHGTVAPRHGTAAHPGSTFEPWADYLGLAAALAGLLQEQPSRCCAFCQRNGEARAVYGAHRLRDARGRVRCPVLRRHVCPQCGATRDRAHTRRFCPQTPPGYVSVYAGTATRPLILGPNPSFWGQTPWFGAGFGVWVLGWGGGGGGGAVLGSAKFCQIRSLC</sequence>
<comment type="subcellular location">
    <subcellularLocation>
        <location evidence="1">Cytoplasm</location>
    </subcellularLocation>
</comment>
<evidence type="ECO:0000256" key="3">
    <source>
        <dbReference type="ARBA" id="ARBA00022723"/>
    </source>
</evidence>
<dbReference type="InterPro" id="IPR008705">
    <property type="entry name" value="Nanos/Xcar2"/>
</dbReference>
<dbReference type="GO" id="GO:0008047">
    <property type="term" value="F:enzyme activator activity"/>
    <property type="evidence" value="ECO:0007669"/>
    <property type="project" value="Ensembl"/>
</dbReference>
<dbReference type="GO" id="GO:0048471">
    <property type="term" value="C:perinuclear region of cytoplasm"/>
    <property type="evidence" value="ECO:0007669"/>
    <property type="project" value="Ensembl"/>
</dbReference>
<dbReference type="GO" id="GO:0061157">
    <property type="term" value="P:mRNA destabilization"/>
    <property type="evidence" value="ECO:0007669"/>
    <property type="project" value="Ensembl"/>
</dbReference>
<keyword evidence="4 8" id="KW-0863">Zinc-finger</keyword>
<evidence type="ECO:0000256" key="4">
    <source>
        <dbReference type="ARBA" id="ARBA00022771"/>
    </source>
</evidence>
<dbReference type="AlphaFoldDB" id="A0A493TGX2"/>
<keyword evidence="7 8" id="KW-0694">RNA-binding</keyword>
<keyword evidence="6 8" id="KW-0810">Translation regulation</keyword>
<feature type="domain" description="Nanos-type" evidence="9">
    <location>
        <begin position="48"/>
        <end position="102"/>
    </location>
</feature>
<keyword evidence="2" id="KW-0963">Cytoplasm</keyword>
<reference evidence="10" key="3">
    <citation type="submission" date="2025-09" db="UniProtKB">
        <authorList>
            <consortium name="Ensembl"/>
        </authorList>
    </citation>
    <scope>IDENTIFICATION</scope>
</reference>
<keyword evidence="3" id="KW-0479">Metal-binding</keyword>
<evidence type="ECO:0000256" key="2">
    <source>
        <dbReference type="ARBA" id="ARBA00022490"/>
    </source>
</evidence>
<protein>
    <submittedName>
        <fullName evidence="10">Nanos C2HC-type zinc finger 3</fullName>
    </submittedName>
</protein>
<dbReference type="InterPro" id="IPR038129">
    <property type="entry name" value="Nanos_sf"/>
</dbReference>
<evidence type="ECO:0000256" key="7">
    <source>
        <dbReference type="ARBA" id="ARBA00022884"/>
    </source>
</evidence>
<keyword evidence="11" id="KW-1185">Reference proteome</keyword>
<dbReference type="Ensembl" id="ENSAPLT00000048205.1">
    <property type="protein sequence ID" value="ENSAPLP00000025151.1"/>
    <property type="gene ID" value="ENSAPLG00000016829.1"/>
</dbReference>
<keyword evidence="5" id="KW-0862">Zinc</keyword>
<gene>
    <name evidence="10" type="primary">NANOS3</name>
</gene>
<name>A0A493TGX2_ANAPP</name>
<dbReference type="GO" id="GO:0003723">
    <property type="term" value="F:RNA binding"/>
    <property type="evidence" value="ECO:0007669"/>
    <property type="project" value="UniProtKB-UniRule"/>
</dbReference>
<accession>A0A493TGX2</accession>
<dbReference type="GO" id="GO:0005829">
    <property type="term" value="C:cytosol"/>
    <property type="evidence" value="ECO:0007669"/>
    <property type="project" value="Ensembl"/>
</dbReference>
<dbReference type="STRING" id="8840.ENSAPLP00000025151"/>
<evidence type="ECO:0000256" key="6">
    <source>
        <dbReference type="ARBA" id="ARBA00022845"/>
    </source>
</evidence>
<dbReference type="Proteomes" id="UP000016666">
    <property type="component" value="Unassembled WGS sequence"/>
</dbReference>
<reference evidence="11" key="1">
    <citation type="submission" date="2017-10" db="EMBL/GenBank/DDBJ databases">
        <title>A new Pekin duck reference genome.</title>
        <authorList>
            <person name="Hou Z.-C."/>
            <person name="Zhou Z.-K."/>
            <person name="Zhu F."/>
            <person name="Hou S.-S."/>
        </authorList>
    </citation>
    <scope>NUCLEOTIDE SEQUENCE [LARGE SCALE GENOMIC DNA]</scope>
</reference>
<comment type="similarity">
    <text evidence="8">Belongs to the nanos family.</text>
</comment>
<evidence type="ECO:0000259" key="9">
    <source>
        <dbReference type="PROSITE" id="PS51522"/>
    </source>
</evidence>
<dbReference type="GO" id="GO:0007281">
    <property type="term" value="P:germ cell development"/>
    <property type="evidence" value="ECO:0007669"/>
    <property type="project" value="Ensembl"/>
</dbReference>
<dbReference type="Gene3D" id="4.10.60.30">
    <property type="entry name" value="Nanos, RNA-binding domain"/>
    <property type="match status" value="1"/>
</dbReference>
<dbReference type="PANTHER" id="PTHR12887">
    <property type="entry name" value="NANOS PROTEIN"/>
    <property type="match status" value="1"/>
</dbReference>
<evidence type="ECO:0000256" key="8">
    <source>
        <dbReference type="PROSITE-ProRule" id="PRU00855"/>
    </source>
</evidence>
<dbReference type="InterPro" id="IPR024161">
    <property type="entry name" value="Znf_nanos-typ"/>
</dbReference>
<dbReference type="Pfam" id="PF05741">
    <property type="entry name" value="zf-nanos"/>
    <property type="match status" value="1"/>
</dbReference>
<reference evidence="10" key="2">
    <citation type="submission" date="2025-08" db="UniProtKB">
        <authorList>
            <consortium name="Ensembl"/>
        </authorList>
    </citation>
    <scope>IDENTIFICATION</scope>
</reference>
<evidence type="ECO:0000256" key="1">
    <source>
        <dbReference type="ARBA" id="ARBA00004496"/>
    </source>
</evidence>
<dbReference type="GO" id="GO:0008270">
    <property type="term" value="F:zinc ion binding"/>
    <property type="evidence" value="ECO:0007669"/>
    <property type="project" value="UniProtKB-KW"/>
</dbReference>
<dbReference type="PROSITE" id="PS51522">
    <property type="entry name" value="ZF_NANOS"/>
    <property type="match status" value="1"/>
</dbReference>
<evidence type="ECO:0000313" key="11">
    <source>
        <dbReference type="Proteomes" id="UP000016666"/>
    </source>
</evidence>
<proteinExistence type="inferred from homology"/>
<evidence type="ECO:0000256" key="5">
    <source>
        <dbReference type="ARBA" id="ARBA00022833"/>
    </source>
</evidence>
<dbReference type="GO" id="GO:0005654">
    <property type="term" value="C:nucleoplasm"/>
    <property type="evidence" value="ECO:0007669"/>
    <property type="project" value="Ensembl"/>
</dbReference>
<dbReference type="GeneTree" id="ENSGT00950000183135"/>